<feature type="compositionally biased region" description="Basic residues" evidence="6">
    <location>
        <begin position="1"/>
        <end position="12"/>
    </location>
</feature>
<dbReference type="SMART" id="SM01032">
    <property type="entry name" value="BHD_3"/>
    <property type="match status" value="1"/>
</dbReference>
<dbReference type="SMART" id="SM01030">
    <property type="entry name" value="BHD_1"/>
    <property type="match status" value="1"/>
</dbReference>
<dbReference type="PANTHER" id="PTHR12135">
    <property type="entry name" value="DNA REPAIR PROTEIN XP-C / RAD4"/>
    <property type="match status" value="1"/>
</dbReference>
<keyword evidence="5" id="KW-0539">Nucleus</keyword>
<evidence type="ECO:0000313" key="10">
    <source>
        <dbReference type="EMBL" id="PMD18818.1"/>
    </source>
</evidence>
<dbReference type="GO" id="GO:0003697">
    <property type="term" value="F:single-stranded DNA binding"/>
    <property type="evidence" value="ECO:0007669"/>
    <property type="project" value="TreeGrafter"/>
</dbReference>
<proteinExistence type="inferred from homology"/>
<evidence type="ECO:0000259" key="7">
    <source>
        <dbReference type="SMART" id="SM01030"/>
    </source>
</evidence>
<dbReference type="OrthoDB" id="300780at2759"/>
<feature type="compositionally biased region" description="Acidic residues" evidence="6">
    <location>
        <begin position="759"/>
        <end position="774"/>
    </location>
</feature>
<feature type="region of interest" description="Disordered" evidence="6">
    <location>
        <begin position="759"/>
        <end position="792"/>
    </location>
</feature>
<evidence type="ECO:0000256" key="4">
    <source>
        <dbReference type="ARBA" id="ARBA00023204"/>
    </source>
</evidence>
<dbReference type="InterPro" id="IPR036985">
    <property type="entry name" value="Transglutaminase-like_sf"/>
</dbReference>
<dbReference type="Gene3D" id="3.30.70.2460">
    <property type="entry name" value="Rad4, beta-hairpin domain BHD3"/>
    <property type="match status" value="1"/>
</dbReference>
<feature type="region of interest" description="Disordered" evidence="6">
    <location>
        <begin position="1"/>
        <end position="151"/>
    </location>
</feature>
<dbReference type="Gene3D" id="3.30.60.290">
    <property type="entry name" value="Rad4, beta-hairpin domain BHD2"/>
    <property type="match status" value="1"/>
</dbReference>
<dbReference type="GO" id="GO:0003684">
    <property type="term" value="F:damaged DNA binding"/>
    <property type="evidence" value="ECO:0007669"/>
    <property type="project" value="InterPro"/>
</dbReference>
<dbReference type="GO" id="GO:0071942">
    <property type="term" value="C:XPC complex"/>
    <property type="evidence" value="ECO:0007669"/>
    <property type="project" value="TreeGrafter"/>
</dbReference>
<dbReference type="SMART" id="SM01031">
    <property type="entry name" value="BHD_2"/>
    <property type="match status" value="1"/>
</dbReference>
<dbReference type="InterPro" id="IPR004583">
    <property type="entry name" value="DNA_repair_Rad4"/>
</dbReference>
<dbReference type="InterPro" id="IPR018327">
    <property type="entry name" value="BHD_2"/>
</dbReference>
<comment type="subcellular location">
    <subcellularLocation>
        <location evidence="1">Nucleus</location>
    </subcellularLocation>
</comment>
<evidence type="ECO:0000259" key="9">
    <source>
        <dbReference type="SMART" id="SM01032"/>
    </source>
</evidence>
<dbReference type="SUPFAM" id="SSF54001">
    <property type="entry name" value="Cysteine proteinases"/>
    <property type="match status" value="1"/>
</dbReference>
<dbReference type="GO" id="GO:0005737">
    <property type="term" value="C:cytoplasm"/>
    <property type="evidence" value="ECO:0007669"/>
    <property type="project" value="TreeGrafter"/>
</dbReference>
<sequence length="792" mass="88853">MAGRKATTRGKGKSVASSSRSAVPEVYQQMLAEALPTQSDIPERPLKKRRTGRRSVPQFPEKPAGSTHQDDEDEEEEAEFEDVLVASDFETPVKAQQTALRGLDEESDESDREWEGVDFDTLPQDNEPSGDLELTLKPRTTPSRQKPTPKRRVLSKAEKVLRLETHKMHVLCLLAHLDRRNEWCNDEDVKKSLRPLLDKKMLTFLKPNENLPQFGRAESLKRGLSQVSFMWRTKFNVTARGIRRALWADDEKDIQNFHLPEDAESPMERSDFRAAAKALKGSRDLGAQLYCALLRSAGVETRLVCSLQPLSFTAGGPSMPRSLAPALKPISLENSGEGEPVNLQGAESPLGSANRASAPGLHLKPRRRLGHPNAAAYLMPEMPPPARVPPKPKRKVIQESSYPVFWVEVFNEAHQKWLPVDPLVTESIAKPEAFEPPSNDRGNSMSYVVAFEEEGCARDVTKRYTKAYNAKTRKNRVESTEGGEKWWRRTMRTYSRGWISDADQIEDTELAKAVASEPMPKNIADFKDHPTYALERHLRRNEVLVSLHGIGRVAAGRDPTSPGGKKMENVYRRRDVKIARSANAWYRLGRDIKAHEQPVKTVAPKARPGDEDVGDEEDDRAGTNLYTEEQTKLYVPPQIINGLVPKNDFGNLDIFVPSMVPQGGVHVPYDEASRAARILGIDYTPAVTGFEFRGRHGTAILKGIVVAAEYGEAVEAVVEGFRDERAQEEEDRRSFAALRMWKRFLISLRIKERVDGYEVEGEEPDFVPQDEDDSGMNSEEYIDDGGGGFLID</sequence>
<dbReference type="Proteomes" id="UP000235672">
    <property type="component" value="Unassembled WGS sequence"/>
</dbReference>
<dbReference type="Gene3D" id="2.20.20.110">
    <property type="entry name" value="Rad4, beta-hairpin domain BHD1"/>
    <property type="match status" value="1"/>
</dbReference>
<dbReference type="EMBL" id="KZ613492">
    <property type="protein sequence ID" value="PMD18818.1"/>
    <property type="molecule type" value="Genomic_DNA"/>
</dbReference>
<dbReference type="Pfam" id="PF10404">
    <property type="entry name" value="BHD_2"/>
    <property type="match status" value="1"/>
</dbReference>
<dbReference type="GO" id="GO:0000111">
    <property type="term" value="C:nucleotide-excision repair factor 2 complex"/>
    <property type="evidence" value="ECO:0007669"/>
    <property type="project" value="TreeGrafter"/>
</dbReference>
<name>A0A2J6PXR4_9HELO</name>
<dbReference type="InterPro" id="IPR018325">
    <property type="entry name" value="Rad4/PNGase_transGLS-fold"/>
</dbReference>
<dbReference type="InterPro" id="IPR042488">
    <property type="entry name" value="Rad4_BHD3_sf"/>
</dbReference>
<dbReference type="GO" id="GO:0006289">
    <property type="term" value="P:nucleotide-excision repair"/>
    <property type="evidence" value="ECO:0007669"/>
    <property type="project" value="InterPro"/>
</dbReference>
<keyword evidence="11" id="KW-1185">Reference proteome</keyword>
<evidence type="ECO:0000256" key="3">
    <source>
        <dbReference type="ARBA" id="ARBA00022763"/>
    </source>
</evidence>
<keyword evidence="4" id="KW-0234">DNA repair</keyword>
<gene>
    <name evidence="10" type="ORF">NA56DRAFT_690951</name>
</gene>
<evidence type="ECO:0000256" key="2">
    <source>
        <dbReference type="ARBA" id="ARBA00009525"/>
    </source>
</evidence>
<comment type="similarity">
    <text evidence="2">Belongs to the XPC family.</text>
</comment>
<feature type="compositionally biased region" description="Acidic residues" evidence="6">
    <location>
        <begin position="70"/>
        <end position="82"/>
    </location>
</feature>
<evidence type="ECO:0000256" key="1">
    <source>
        <dbReference type="ARBA" id="ARBA00004123"/>
    </source>
</evidence>
<dbReference type="AlphaFoldDB" id="A0A2J6PXR4"/>
<evidence type="ECO:0000256" key="5">
    <source>
        <dbReference type="ARBA" id="ARBA00023242"/>
    </source>
</evidence>
<feature type="region of interest" description="Disordered" evidence="6">
    <location>
        <begin position="600"/>
        <end position="619"/>
    </location>
</feature>
<feature type="domain" description="Rad4 beta-hairpin" evidence="9">
    <location>
        <begin position="644"/>
        <end position="718"/>
    </location>
</feature>
<dbReference type="InterPro" id="IPR018326">
    <property type="entry name" value="Rad4_beta-hairpin_dom1"/>
</dbReference>
<evidence type="ECO:0000313" key="11">
    <source>
        <dbReference type="Proteomes" id="UP000235672"/>
    </source>
</evidence>
<reference evidence="10 11" key="1">
    <citation type="submission" date="2016-05" db="EMBL/GenBank/DDBJ databases">
        <title>A degradative enzymes factory behind the ericoid mycorrhizal symbiosis.</title>
        <authorList>
            <consortium name="DOE Joint Genome Institute"/>
            <person name="Martino E."/>
            <person name="Morin E."/>
            <person name="Grelet G."/>
            <person name="Kuo A."/>
            <person name="Kohler A."/>
            <person name="Daghino S."/>
            <person name="Barry K."/>
            <person name="Choi C."/>
            <person name="Cichocki N."/>
            <person name="Clum A."/>
            <person name="Copeland A."/>
            <person name="Hainaut M."/>
            <person name="Haridas S."/>
            <person name="Labutti K."/>
            <person name="Lindquist E."/>
            <person name="Lipzen A."/>
            <person name="Khouja H.-R."/>
            <person name="Murat C."/>
            <person name="Ohm R."/>
            <person name="Olson A."/>
            <person name="Spatafora J."/>
            <person name="Veneault-Fourrey C."/>
            <person name="Henrissat B."/>
            <person name="Grigoriev I."/>
            <person name="Martin F."/>
            <person name="Perotto S."/>
        </authorList>
    </citation>
    <scope>NUCLEOTIDE SEQUENCE [LARGE SCALE GENOMIC DNA]</scope>
    <source>
        <strain evidence="10 11">UAMH 7357</strain>
    </source>
</reference>
<dbReference type="InterPro" id="IPR018328">
    <property type="entry name" value="Rad4_beta-hairpin_dom3"/>
</dbReference>
<dbReference type="Pfam" id="PF10403">
    <property type="entry name" value="BHD_1"/>
    <property type="match status" value="1"/>
</dbReference>
<evidence type="ECO:0000256" key="6">
    <source>
        <dbReference type="SAM" id="MobiDB-lite"/>
    </source>
</evidence>
<dbReference type="Gene3D" id="3.90.260.10">
    <property type="entry name" value="Transglutaminase-like"/>
    <property type="match status" value="1"/>
</dbReference>
<feature type="domain" description="Rad4 beta-hairpin" evidence="7">
    <location>
        <begin position="515"/>
        <end position="577"/>
    </location>
</feature>
<dbReference type="Pfam" id="PF03835">
    <property type="entry name" value="Rad4"/>
    <property type="match status" value="1"/>
</dbReference>
<dbReference type="InterPro" id="IPR038765">
    <property type="entry name" value="Papain-like_cys_pep_sf"/>
</dbReference>
<dbReference type="PANTHER" id="PTHR12135:SF0">
    <property type="entry name" value="DNA REPAIR PROTEIN COMPLEMENTING XP-C CELLS"/>
    <property type="match status" value="1"/>
</dbReference>
<accession>A0A2J6PXR4</accession>
<dbReference type="STRING" id="1745343.A0A2J6PXR4"/>
<keyword evidence="3" id="KW-0227">DNA damage</keyword>
<feature type="compositionally biased region" description="Acidic residues" evidence="6">
    <location>
        <begin position="105"/>
        <end position="118"/>
    </location>
</feature>
<evidence type="ECO:0000259" key="8">
    <source>
        <dbReference type="SMART" id="SM01031"/>
    </source>
</evidence>
<organism evidence="10 11">
    <name type="scientific">Hyaloscypha hepaticicola</name>
    <dbReference type="NCBI Taxonomy" id="2082293"/>
    <lineage>
        <taxon>Eukaryota</taxon>
        <taxon>Fungi</taxon>
        <taxon>Dikarya</taxon>
        <taxon>Ascomycota</taxon>
        <taxon>Pezizomycotina</taxon>
        <taxon>Leotiomycetes</taxon>
        <taxon>Helotiales</taxon>
        <taxon>Hyaloscyphaceae</taxon>
        <taxon>Hyaloscypha</taxon>
    </lineage>
</organism>
<dbReference type="FunFam" id="3.30.70.2460:FF:000001">
    <property type="entry name" value="DNA repair protein Rad4 family"/>
    <property type="match status" value="1"/>
</dbReference>
<protein>
    <submittedName>
        <fullName evidence="10">Rad4-domain-containing protein</fullName>
    </submittedName>
</protein>
<feature type="domain" description="Rad4 beta-hairpin" evidence="8">
    <location>
        <begin position="579"/>
        <end position="637"/>
    </location>
</feature>
<dbReference type="Pfam" id="PF10405">
    <property type="entry name" value="BHD_3"/>
    <property type="match status" value="1"/>
</dbReference>
<dbReference type="GO" id="GO:0006298">
    <property type="term" value="P:mismatch repair"/>
    <property type="evidence" value="ECO:0007669"/>
    <property type="project" value="TreeGrafter"/>
</dbReference>